<accession>A0A142IFK6</accession>
<gene>
    <name evidence="1" type="ORF">vB_PsyM_KIL5_0120</name>
</gene>
<name>A0A142IFK6_9CAUD</name>
<organism evidence="1 2">
    <name type="scientific">Pseudomonas phage vB_PsyM_KIL5</name>
    <dbReference type="NCBI Taxonomy" id="1777070"/>
    <lineage>
        <taxon>Viruses</taxon>
        <taxon>Duplodnaviria</taxon>
        <taxon>Heunggongvirae</taxon>
        <taxon>Uroviricota</taxon>
        <taxon>Caudoviricetes</taxon>
        <taxon>Vandenendeviridae</taxon>
        <taxon>Gorskivirinae</taxon>
        <taxon>Flaumdravirus</taxon>
        <taxon>Flaumdravirus KIL4</taxon>
    </lineage>
</organism>
<protein>
    <submittedName>
        <fullName evidence="1">Uncharacterized protein</fullName>
    </submittedName>
</protein>
<sequence>MSGWTQNKHYDLKHSLQFFMVTKPSNLLASIERSKFSSLTTLELVILTCTGVNYHETHVHRCTG</sequence>
<evidence type="ECO:0000313" key="1">
    <source>
        <dbReference type="EMBL" id="AMR58011.1"/>
    </source>
</evidence>
<proteinExistence type="predicted"/>
<dbReference type="Proteomes" id="UP000230255">
    <property type="component" value="Segment"/>
</dbReference>
<reference evidence="1 2" key="1">
    <citation type="journal article" date="2016" name="Front. Microbiol.">
        <title>Characterization of Novel Bacteriophages for Biocontrol of Bacterial Blight in Leek Caused by Pseudomonas syringae pv. porri.</title>
        <authorList>
            <person name="Rombouts S."/>
            <person name="Lavigne R."/>
        </authorList>
    </citation>
    <scope>NUCLEOTIDE SEQUENCE [LARGE SCALE GENOMIC DNA]</scope>
</reference>
<evidence type="ECO:0000313" key="2">
    <source>
        <dbReference type="Proteomes" id="UP000230255"/>
    </source>
</evidence>
<dbReference type="EMBL" id="KU130130">
    <property type="protein sequence ID" value="AMR58011.1"/>
    <property type="molecule type" value="Genomic_DNA"/>
</dbReference>